<name>A0A2N9M7A0_9BACT</name>
<evidence type="ECO:0000259" key="1">
    <source>
        <dbReference type="Pfam" id="PF00534"/>
    </source>
</evidence>
<sequence>MLCLSTGSGKAYGIPGATIVKVLVLSEYPAPAAGLALQGELLCRGLSEMGVDVHPVHLESDLEKEWYYRWLRPDIVVGVGFWGHLPHLVLHPQQFGMKAVPWLVADGYVAKHRKALNALPLILVTSNWVKEVYIRDGIKGDNIVVLPVGCGTDRYVPHGRDDFKVQAIRGALGISDDQLMILTAGGDSASKGAQEVMQALALIDSEVPDWRYVCKVWPQPRTDQQNQIDLKLAADLGIGKKVIFSTNVVSQNFMPYLLSACDIYAAPSRLEGFGMIQVEANACEKPVIAIDAMAFRDTMVHGETAFLAKVAEESKITEAQYGEGHDYEKSHRIVFPNPRTAEYRASVPDIAKYLLLLMQDGALRQRMGEAGRRRVVELFDYRQVARQFVEIVSDRLGIQ</sequence>
<dbReference type="Pfam" id="PF00534">
    <property type="entry name" value="Glycos_transf_1"/>
    <property type="match status" value="1"/>
</dbReference>
<feature type="domain" description="Glycosyl transferase family 1" evidence="1">
    <location>
        <begin position="167"/>
        <end position="316"/>
    </location>
</feature>
<dbReference type="AlphaFoldDB" id="A0A2N9M7A0"/>
<protein>
    <submittedName>
        <fullName evidence="2">Glycosyl transferase group 1</fullName>
    </submittedName>
</protein>
<evidence type="ECO:0000313" key="2">
    <source>
        <dbReference type="EMBL" id="SPE31373.1"/>
    </source>
</evidence>
<dbReference type="Proteomes" id="UP000239735">
    <property type="component" value="Unassembled WGS sequence"/>
</dbReference>
<dbReference type="CDD" id="cd03801">
    <property type="entry name" value="GT4_PimA-like"/>
    <property type="match status" value="1"/>
</dbReference>
<keyword evidence="2" id="KW-0808">Transferase</keyword>
<dbReference type="InterPro" id="IPR001296">
    <property type="entry name" value="Glyco_trans_1"/>
</dbReference>
<dbReference type="PANTHER" id="PTHR12526">
    <property type="entry name" value="GLYCOSYLTRANSFERASE"/>
    <property type="match status" value="1"/>
</dbReference>
<dbReference type="EMBL" id="OKRB01000150">
    <property type="protein sequence ID" value="SPE31373.1"/>
    <property type="molecule type" value="Genomic_DNA"/>
</dbReference>
<proteinExistence type="predicted"/>
<evidence type="ECO:0000313" key="3">
    <source>
        <dbReference type="Proteomes" id="UP000239735"/>
    </source>
</evidence>
<reference evidence="3" key="1">
    <citation type="submission" date="2018-02" db="EMBL/GenBank/DDBJ databases">
        <authorList>
            <person name="Hausmann B."/>
        </authorList>
    </citation>
    <scope>NUCLEOTIDE SEQUENCE [LARGE SCALE GENOMIC DNA]</scope>
    <source>
        <strain evidence="3">Peat soil MAG SbA5</strain>
    </source>
</reference>
<accession>A0A2N9M7A0</accession>
<dbReference type="Gene3D" id="3.40.50.2000">
    <property type="entry name" value="Glycogen Phosphorylase B"/>
    <property type="match status" value="1"/>
</dbReference>
<gene>
    <name evidence="2" type="ORF">SBA5_880041</name>
</gene>
<dbReference type="SUPFAM" id="SSF53756">
    <property type="entry name" value="UDP-Glycosyltransferase/glycogen phosphorylase"/>
    <property type="match status" value="1"/>
</dbReference>
<dbReference type="GO" id="GO:0016757">
    <property type="term" value="F:glycosyltransferase activity"/>
    <property type="evidence" value="ECO:0007669"/>
    <property type="project" value="InterPro"/>
</dbReference>
<organism evidence="2 3">
    <name type="scientific">Candidatus Sulfuritelmatomonas gaucii</name>
    <dbReference type="NCBI Taxonomy" id="2043161"/>
    <lineage>
        <taxon>Bacteria</taxon>
        <taxon>Pseudomonadati</taxon>
        <taxon>Acidobacteriota</taxon>
        <taxon>Terriglobia</taxon>
        <taxon>Terriglobales</taxon>
        <taxon>Acidobacteriaceae</taxon>
        <taxon>Candidatus Sulfuritelmatomonas</taxon>
    </lineage>
</organism>